<dbReference type="AlphaFoldDB" id="A0A1I6WC76"/>
<reference evidence="3" key="1">
    <citation type="submission" date="2016-10" db="EMBL/GenBank/DDBJ databases">
        <authorList>
            <person name="Varghese N."/>
            <person name="Submissions S."/>
        </authorList>
    </citation>
    <scope>NUCLEOTIDE SEQUENCE [LARGE SCALE GENOMIC DNA]</scope>
    <source>
        <strain evidence="3">CGMCC 4.7047</strain>
    </source>
</reference>
<evidence type="ECO:0000313" key="3">
    <source>
        <dbReference type="Proteomes" id="UP000198873"/>
    </source>
</evidence>
<name>A0A1I6WC76_9ACTN</name>
<dbReference type="Proteomes" id="UP000198873">
    <property type="component" value="Unassembled WGS sequence"/>
</dbReference>
<gene>
    <name evidence="2" type="ORF">SAMN05444716_1198</name>
</gene>
<evidence type="ECO:0000256" key="1">
    <source>
        <dbReference type="SAM" id="MobiDB-lite"/>
    </source>
</evidence>
<keyword evidence="3" id="KW-1185">Reference proteome</keyword>
<feature type="region of interest" description="Disordered" evidence="1">
    <location>
        <begin position="75"/>
        <end position="97"/>
    </location>
</feature>
<dbReference type="EMBL" id="FPAB01000019">
    <property type="protein sequence ID" value="SFT23587.1"/>
    <property type="molecule type" value="Genomic_DNA"/>
</dbReference>
<proteinExistence type="predicted"/>
<evidence type="ECO:0008006" key="4">
    <source>
        <dbReference type="Google" id="ProtNLM"/>
    </source>
</evidence>
<protein>
    <recommendedName>
        <fullName evidence="4">Helix-turn-helix domain-containing protein</fullName>
    </recommendedName>
</protein>
<accession>A0A1I6WC76</accession>
<dbReference type="STRING" id="1176198.SAMN05444716_1198"/>
<evidence type="ECO:0000313" key="2">
    <source>
        <dbReference type="EMBL" id="SFT23587.1"/>
    </source>
</evidence>
<dbReference type="RefSeq" id="WP_093844558.1">
    <property type="nucleotide sequence ID" value="NZ_FPAB01000019.1"/>
</dbReference>
<organism evidence="2 3">
    <name type="scientific">Streptomyces harbinensis</name>
    <dbReference type="NCBI Taxonomy" id="1176198"/>
    <lineage>
        <taxon>Bacteria</taxon>
        <taxon>Bacillati</taxon>
        <taxon>Actinomycetota</taxon>
        <taxon>Actinomycetes</taxon>
        <taxon>Kitasatosporales</taxon>
        <taxon>Streptomycetaceae</taxon>
        <taxon>Streptomyces</taxon>
    </lineage>
</organism>
<sequence>MGMFKAIMGALFPSRTAPARTDTQARHVRDRLYGGSTKAMAQAYGVAPSTIRRYLAGTSAPKDRGARKLATKLESDAARAQITPRGRERRAKQMEARGTAVTELRIRVGSAATDGLTIKGTPRVRRKDVDLDITGNQAAALSRAETDEQMGKVIKGALADHFNGGAKYGGFVADDFSFNDSAVKPL</sequence>